<evidence type="ECO:0000259" key="1">
    <source>
        <dbReference type="Pfam" id="PF06985"/>
    </source>
</evidence>
<keyword evidence="3" id="KW-1185">Reference proteome</keyword>
<organism evidence="2 3">
    <name type="scientific">Lasiodiplodia hormozganensis</name>
    <dbReference type="NCBI Taxonomy" id="869390"/>
    <lineage>
        <taxon>Eukaryota</taxon>
        <taxon>Fungi</taxon>
        <taxon>Dikarya</taxon>
        <taxon>Ascomycota</taxon>
        <taxon>Pezizomycotina</taxon>
        <taxon>Dothideomycetes</taxon>
        <taxon>Dothideomycetes incertae sedis</taxon>
        <taxon>Botryosphaeriales</taxon>
        <taxon>Botryosphaeriaceae</taxon>
        <taxon>Lasiodiplodia</taxon>
    </lineage>
</organism>
<dbReference type="Proteomes" id="UP001175001">
    <property type="component" value="Unassembled WGS sequence"/>
</dbReference>
<dbReference type="Pfam" id="PF06985">
    <property type="entry name" value="HET"/>
    <property type="match status" value="1"/>
</dbReference>
<dbReference type="InterPro" id="IPR010730">
    <property type="entry name" value="HET"/>
</dbReference>
<sequence length="600" mass="67843">MKLGKEWVISDVMDRLAELAGKKPIWIDQLCIPQNHEEITKTLANIPSIYRTFDVVVLMPGHPCRCLARLMQEIRKIDRTPSNPAASKSFQQCRMEFEPCLNMISTCSWIKRVWPRQELNYSEKVRCVWAAKEESPCVSLRADEKDTANLTPFLARMYERLVRENYPHDGAMRSLSAYSEELEVEQLAELKLYVEGPGEQKVAEADAVYRFFSGEVLENGITRLDDMPHLSKFAHNLIMLASRHGGPRRKATKPQDYVISIWVDCPEYTIPQNYKAMDCPSLLQDALSQMNDTSGRFLLSTAPLGLFESEQSGSALWQPSRYLPSSHVDDLSDIYNVLVNTRLGNLMPASQKVPIVVDNTQTLPLSAGVKTFEALWKSFPQQSPSSSFMEYFNAISENWAEVTVGGIMDSINELLSPYSEAERDSNGKLHFVVPPSDVVRMFVLLQLFRRFPGVAASDFPQAAHQPYDFKNLHVGAYELVSTALYLDLDMCFDEGMQLMFSGTEGHARSVPRVGLCRRSVDIERMSEKAMNQNEKQVLTIRMDSDVTESLLFEAEMVGKVDGSPEYRVFGVWVPIEPGDEGDFGAAAWYPEGRDMNAYLV</sequence>
<evidence type="ECO:0000313" key="3">
    <source>
        <dbReference type="Proteomes" id="UP001175001"/>
    </source>
</evidence>
<feature type="domain" description="Heterokaryon incompatibility" evidence="1">
    <location>
        <begin position="9"/>
        <end position="118"/>
    </location>
</feature>
<dbReference type="EMBL" id="JAUJDW010000145">
    <property type="protein sequence ID" value="KAK0625545.1"/>
    <property type="molecule type" value="Genomic_DNA"/>
</dbReference>
<reference evidence="2" key="1">
    <citation type="submission" date="2023-06" db="EMBL/GenBank/DDBJ databases">
        <title>Multi-omics analyses reveal the molecular pathogenesis toolkit of Lasiodiplodia hormozganensis, a cross-kingdom pathogen.</title>
        <authorList>
            <person name="Felix C."/>
            <person name="Meneses R."/>
            <person name="Goncalves M.F.M."/>
            <person name="Tilleman L."/>
            <person name="Duarte A.S."/>
            <person name="Jorrin-Novo J.V."/>
            <person name="Van De Peer Y."/>
            <person name="Deforce D."/>
            <person name="Van Nieuwerburgh F."/>
            <person name="Esteves A.C."/>
            <person name="Alves A."/>
        </authorList>
    </citation>
    <scope>NUCLEOTIDE SEQUENCE</scope>
    <source>
        <strain evidence="2">CBS 339.90</strain>
    </source>
</reference>
<proteinExistence type="predicted"/>
<name>A0AA39X2C9_9PEZI</name>
<dbReference type="AlphaFoldDB" id="A0AA39X2C9"/>
<evidence type="ECO:0000313" key="2">
    <source>
        <dbReference type="EMBL" id="KAK0625545.1"/>
    </source>
</evidence>
<protein>
    <recommendedName>
        <fullName evidence="1">Heterokaryon incompatibility domain-containing protein</fullName>
    </recommendedName>
</protein>
<gene>
    <name evidence="2" type="ORF">DIS24_g11133</name>
</gene>
<accession>A0AA39X2C9</accession>
<comment type="caution">
    <text evidence="2">The sequence shown here is derived from an EMBL/GenBank/DDBJ whole genome shotgun (WGS) entry which is preliminary data.</text>
</comment>